<dbReference type="AlphaFoldDB" id="A0A832TGK5"/>
<dbReference type="Gene3D" id="1.10.150.380">
    <property type="entry name" value="GatB domain, N-terminal subdomain"/>
    <property type="match status" value="1"/>
</dbReference>
<dbReference type="Proteomes" id="UP000619545">
    <property type="component" value="Unassembled WGS sequence"/>
</dbReference>
<dbReference type="NCBIfam" id="TIGR00133">
    <property type="entry name" value="gatB"/>
    <property type="match status" value="1"/>
</dbReference>
<dbReference type="PANTHER" id="PTHR11659:SF0">
    <property type="entry name" value="GLUTAMYL-TRNA(GLN) AMIDOTRANSFERASE SUBUNIT B, MITOCHONDRIAL"/>
    <property type="match status" value="1"/>
</dbReference>
<evidence type="ECO:0000256" key="3">
    <source>
        <dbReference type="ARBA" id="ARBA00016923"/>
    </source>
</evidence>
<dbReference type="InterPro" id="IPR018027">
    <property type="entry name" value="Asn/Gln_amidotransferase"/>
</dbReference>
<dbReference type="InterPro" id="IPR042114">
    <property type="entry name" value="GatB_C_1"/>
</dbReference>
<dbReference type="InterPro" id="IPR014746">
    <property type="entry name" value="Gln_synth/guanido_kin_cat_dom"/>
</dbReference>
<evidence type="ECO:0000256" key="10">
    <source>
        <dbReference type="ARBA" id="ARBA00047913"/>
    </source>
</evidence>
<dbReference type="SMART" id="SM00845">
    <property type="entry name" value="GatB_Yqey"/>
    <property type="match status" value="1"/>
</dbReference>
<dbReference type="NCBIfam" id="NF004014">
    <property type="entry name" value="PRK05477.1-4"/>
    <property type="match status" value="1"/>
</dbReference>
<dbReference type="GO" id="GO:0070681">
    <property type="term" value="P:glutaminyl-tRNAGln biosynthesis via transamidation"/>
    <property type="evidence" value="ECO:0007669"/>
    <property type="project" value="TreeGrafter"/>
</dbReference>
<dbReference type="InterPro" id="IPR003789">
    <property type="entry name" value="Asn/Gln_tRNA_amidoTrase-B-like"/>
</dbReference>
<feature type="domain" description="Asn/Gln amidotransferase" evidence="12">
    <location>
        <begin position="304"/>
        <end position="454"/>
    </location>
</feature>
<comment type="caution">
    <text evidence="13">The sequence shown here is derived from an EMBL/GenBank/DDBJ whole genome shotgun (WGS) entry which is preliminary data.</text>
</comment>
<evidence type="ECO:0000313" key="14">
    <source>
        <dbReference type="Proteomes" id="UP000619545"/>
    </source>
</evidence>
<keyword evidence="6 11" id="KW-0067">ATP-binding</keyword>
<dbReference type="InterPro" id="IPR017958">
    <property type="entry name" value="Gln-tRNA_amidoTrfase_suB_CS"/>
</dbReference>
<protein>
    <recommendedName>
        <fullName evidence="3 11">Aspartyl/glutamyl-tRNA(Asn/Gln) amidotransferase subunit B</fullName>
        <shortName evidence="11">Asp/Glu-ADT subunit B</shortName>
        <ecNumber evidence="11">6.3.5.-</ecNumber>
    </recommendedName>
</protein>
<dbReference type="Pfam" id="PF02637">
    <property type="entry name" value="GatB_Yqey"/>
    <property type="match status" value="1"/>
</dbReference>
<keyword evidence="4 11" id="KW-0436">Ligase</keyword>
<dbReference type="PROSITE" id="PS01234">
    <property type="entry name" value="GATB"/>
    <property type="match status" value="1"/>
</dbReference>
<evidence type="ECO:0000259" key="12">
    <source>
        <dbReference type="SMART" id="SM00845"/>
    </source>
</evidence>
<proteinExistence type="inferred from homology"/>
<dbReference type="InterPro" id="IPR006075">
    <property type="entry name" value="Asn/Gln-tRNA_Trfase_suB/E_cat"/>
</dbReference>
<evidence type="ECO:0000256" key="4">
    <source>
        <dbReference type="ARBA" id="ARBA00022598"/>
    </source>
</evidence>
<dbReference type="EC" id="6.3.5.-" evidence="11"/>
<dbReference type="EMBL" id="DUJS01000002">
    <property type="protein sequence ID" value="HII69808.1"/>
    <property type="molecule type" value="Genomic_DNA"/>
</dbReference>
<dbReference type="SUPFAM" id="SSF55931">
    <property type="entry name" value="Glutamine synthetase/guanido kinase"/>
    <property type="match status" value="1"/>
</dbReference>
<dbReference type="HAMAP" id="MF_00121">
    <property type="entry name" value="GatB"/>
    <property type="match status" value="1"/>
</dbReference>
<dbReference type="GO" id="GO:0006412">
    <property type="term" value="P:translation"/>
    <property type="evidence" value="ECO:0007669"/>
    <property type="project" value="UniProtKB-UniRule"/>
</dbReference>
<evidence type="ECO:0000256" key="11">
    <source>
        <dbReference type="HAMAP-Rule" id="MF_00121"/>
    </source>
</evidence>
<evidence type="ECO:0000256" key="2">
    <source>
        <dbReference type="ARBA" id="ARBA00011123"/>
    </source>
</evidence>
<comment type="similarity">
    <text evidence="1 11">Belongs to the GatB/GatE family. GatB subfamily.</text>
</comment>
<evidence type="ECO:0000256" key="9">
    <source>
        <dbReference type="ARBA" id="ARBA00047380"/>
    </source>
</evidence>
<dbReference type="InterPro" id="IPR017959">
    <property type="entry name" value="Asn/Gln-tRNA_amidoTrfase_suB/E"/>
</dbReference>
<keyword evidence="7 11" id="KW-0648">Protein biosynthesis</keyword>
<gene>
    <name evidence="11 13" type="primary">gatB</name>
    <name evidence="13" type="ORF">HA336_01070</name>
</gene>
<name>A0A832TGK5_9EURY</name>
<dbReference type="InterPro" id="IPR023168">
    <property type="entry name" value="GatB_Yqey_C_2"/>
</dbReference>
<evidence type="ECO:0000256" key="6">
    <source>
        <dbReference type="ARBA" id="ARBA00022840"/>
    </source>
</evidence>
<dbReference type="Gene3D" id="1.10.10.410">
    <property type="match status" value="1"/>
</dbReference>
<dbReference type="PANTHER" id="PTHR11659">
    <property type="entry name" value="GLUTAMYL-TRNA GLN AMIDOTRANSFERASE SUBUNIT B MITOCHONDRIAL AND PROKARYOTIC PET112-RELATED"/>
    <property type="match status" value="1"/>
</dbReference>
<evidence type="ECO:0000256" key="7">
    <source>
        <dbReference type="ARBA" id="ARBA00022917"/>
    </source>
</evidence>
<dbReference type="InterPro" id="IPR004413">
    <property type="entry name" value="GatB"/>
</dbReference>
<dbReference type="Pfam" id="PF02934">
    <property type="entry name" value="GatB_N"/>
    <property type="match status" value="1"/>
</dbReference>
<comment type="catalytic activity">
    <reaction evidence="10 11">
        <text>L-glutamyl-tRNA(Gln) + L-glutamine + ATP + H2O = L-glutaminyl-tRNA(Gln) + L-glutamate + ADP + phosphate + H(+)</text>
        <dbReference type="Rhea" id="RHEA:17521"/>
        <dbReference type="Rhea" id="RHEA-COMP:9681"/>
        <dbReference type="Rhea" id="RHEA-COMP:9684"/>
        <dbReference type="ChEBI" id="CHEBI:15377"/>
        <dbReference type="ChEBI" id="CHEBI:15378"/>
        <dbReference type="ChEBI" id="CHEBI:29985"/>
        <dbReference type="ChEBI" id="CHEBI:30616"/>
        <dbReference type="ChEBI" id="CHEBI:43474"/>
        <dbReference type="ChEBI" id="CHEBI:58359"/>
        <dbReference type="ChEBI" id="CHEBI:78520"/>
        <dbReference type="ChEBI" id="CHEBI:78521"/>
        <dbReference type="ChEBI" id="CHEBI:456216"/>
    </reaction>
</comment>
<sequence>MKIGFEVHVQLDTRTKLFCDCPTDYEDAEPNENTCPVCTGMPGAKPLPPNEEALLIALEIAHMLDCEPVLDRPLYFQRKHYDYPDLPSGYQRTSVPIAVNGELDGVRIREIHVEEDPGRWEPSTGRVDYNRSGVPLIEIVTEPDMRSPEEARDFLRRLMQVLRYSGKVKGDGGIRVDANVSVEGGARVEIKNINSIKGVYRALRFEIQRQLNLMKHGREVRRETRAFREDQGTTVAMRSKETAEDYRYIPDPDIPVFEITEDLWEKAVARAPEPPHHRARRMAEEYGISLEAAEALVTEREWADFFEEVVEKAPDDWDIEFIDQWVRKEIKKILNKKEMTFREAKITPEEFIELLELVREDKITRQNALNALWEAVDSDKSPVEIIEENGLLKVSDEDRLARVVEEVIEENPQAVEDYKSGKEEAIHYLMGQVMRKTRGQADPEVTMRLLRERLDSDG</sequence>
<dbReference type="FunFam" id="1.10.10.410:FF:000001">
    <property type="entry name" value="Aspartyl/glutamyl-tRNA(Asn/Gln) amidotransferase subunit B"/>
    <property type="match status" value="1"/>
</dbReference>
<evidence type="ECO:0000256" key="1">
    <source>
        <dbReference type="ARBA" id="ARBA00005306"/>
    </source>
</evidence>
<evidence type="ECO:0000256" key="5">
    <source>
        <dbReference type="ARBA" id="ARBA00022741"/>
    </source>
</evidence>
<comment type="function">
    <text evidence="8 11">Allows the formation of correctly charged Asn-tRNA(Asn) or Gln-tRNA(Gln) through the transamidation of misacylated Asp-tRNA(Asn) or Glu-tRNA(Gln) in organisms which lack either or both of asparaginyl-tRNA or glutaminyl-tRNA synthetases. The reaction takes place in the presence of glutamine and ATP through an activated phospho-Asp-tRNA(Asn) or phospho-Glu-tRNA(Gln).</text>
</comment>
<reference evidence="13" key="1">
    <citation type="journal article" date="2020" name="bioRxiv">
        <title>A rank-normalized archaeal taxonomy based on genome phylogeny resolves widespread incomplete and uneven classifications.</title>
        <authorList>
            <person name="Rinke C."/>
            <person name="Chuvochina M."/>
            <person name="Mussig A.J."/>
            <person name="Chaumeil P.-A."/>
            <person name="Waite D.W."/>
            <person name="Whitman W.B."/>
            <person name="Parks D.H."/>
            <person name="Hugenholtz P."/>
        </authorList>
    </citation>
    <scope>NUCLEOTIDE SEQUENCE</scope>
    <source>
        <strain evidence="13">UBA8853</strain>
    </source>
</reference>
<keyword evidence="13" id="KW-0808">Transferase</keyword>
<evidence type="ECO:0000313" key="13">
    <source>
        <dbReference type="EMBL" id="HII69808.1"/>
    </source>
</evidence>
<dbReference type="NCBIfam" id="NF004012">
    <property type="entry name" value="PRK05477.1-2"/>
    <property type="match status" value="1"/>
</dbReference>
<evidence type="ECO:0000256" key="8">
    <source>
        <dbReference type="ARBA" id="ARBA00024799"/>
    </source>
</evidence>
<comment type="catalytic activity">
    <reaction evidence="9 11">
        <text>L-aspartyl-tRNA(Asn) + L-glutamine + ATP + H2O = L-asparaginyl-tRNA(Asn) + L-glutamate + ADP + phosphate + 2 H(+)</text>
        <dbReference type="Rhea" id="RHEA:14513"/>
        <dbReference type="Rhea" id="RHEA-COMP:9674"/>
        <dbReference type="Rhea" id="RHEA-COMP:9677"/>
        <dbReference type="ChEBI" id="CHEBI:15377"/>
        <dbReference type="ChEBI" id="CHEBI:15378"/>
        <dbReference type="ChEBI" id="CHEBI:29985"/>
        <dbReference type="ChEBI" id="CHEBI:30616"/>
        <dbReference type="ChEBI" id="CHEBI:43474"/>
        <dbReference type="ChEBI" id="CHEBI:58359"/>
        <dbReference type="ChEBI" id="CHEBI:78515"/>
        <dbReference type="ChEBI" id="CHEBI:78516"/>
        <dbReference type="ChEBI" id="CHEBI:456216"/>
    </reaction>
</comment>
<accession>A0A832TGK5</accession>
<dbReference type="GO" id="GO:0016740">
    <property type="term" value="F:transferase activity"/>
    <property type="evidence" value="ECO:0007669"/>
    <property type="project" value="UniProtKB-KW"/>
</dbReference>
<comment type="subunit">
    <text evidence="2 11">Heterotrimer of A, B and C subunits.</text>
</comment>
<dbReference type="SUPFAM" id="SSF89095">
    <property type="entry name" value="GatB/YqeY motif"/>
    <property type="match status" value="1"/>
</dbReference>
<dbReference type="GO" id="GO:0050567">
    <property type="term" value="F:glutaminyl-tRNA synthase (glutamine-hydrolyzing) activity"/>
    <property type="evidence" value="ECO:0007669"/>
    <property type="project" value="UniProtKB-UniRule"/>
</dbReference>
<keyword evidence="5 11" id="KW-0547">Nucleotide-binding</keyword>
<dbReference type="GO" id="GO:0005524">
    <property type="term" value="F:ATP binding"/>
    <property type="evidence" value="ECO:0007669"/>
    <property type="project" value="UniProtKB-KW"/>
</dbReference>
<organism evidence="13 14">
    <name type="scientific">Methanopyrus kandleri</name>
    <dbReference type="NCBI Taxonomy" id="2320"/>
    <lineage>
        <taxon>Archaea</taxon>
        <taxon>Methanobacteriati</taxon>
        <taxon>Methanobacteriota</taxon>
        <taxon>Methanomada group</taxon>
        <taxon>Methanopyri</taxon>
        <taxon>Methanopyrales</taxon>
        <taxon>Methanopyraceae</taxon>
        <taxon>Methanopyrus</taxon>
    </lineage>
</organism>